<dbReference type="SUPFAM" id="SSF55920">
    <property type="entry name" value="Creatinase/aminopeptidase"/>
    <property type="match status" value="1"/>
</dbReference>
<dbReference type="PROSITE" id="PS00680">
    <property type="entry name" value="MAP_1"/>
    <property type="match status" value="1"/>
</dbReference>
<dbReference type="PANTHER" id="PTHR43330:SF27">
    <property type="entry name" value="METHIONINE AMINOPEPTIDASE"/>
    <property type="match status" value="1"/>
</dbReference>
<evidence type="ECO:0000259" key="8">
    <source>
        <dbReference type="Pfam" id="PF00557"/>
    </source>
</evidence>
<feature type="binding site" evidence="6">
    <location>
        <position position="237"/>
    </location>
    <ligand>
        <name>a divalent metal cation</name>
        <dbReference type="ChEBI" id="CHEBI:60240"/>
        <label>2</label>
        <note>catalytic</note>
    </ligand>
</feature>
<comment type="function">
    <text evidence="1 6">Removes the N-terminal methionine from nascent proteins. The N-terminal methionine is often cleaved when the second residue in the primary sequence is small and uncharged (Met-Ala-, Cys, Gly, Pro, Ser, Thr, or Val). Requires deformylation of the N(alpha)-formylated initiator methionine before it can be hydrolyzed.</text>
</comment>
<dbReference type="GO" id="GO:0005829">
    <property type="term" value="C:cytosol"/>
    <property type="evidence" value="ECO:0007669"/>
    <property type="project" value="TreeGrafter"/>
</dbReference>
<evidence type="ECO:0000256" key="1">
    <source>
        <dbReference type="ARBA" id="ARBA00002521"/>
    </source>
</evidence>
<dbReference type="GO" id="GO:0006508">
    <property type="term" value="P:proteolysis"/>
    <property type="evidence" value="ECO:0007669"/>
    <property type="project" value="UniProtKB-KW"/>
</dbReference>
<dbReference type="NCBIfam" id="TIGR00500">
    <property type="entry name" value="met_pdase_I"/>
    <property type="match status" value="1"/>
</dbReference>
<keyword evidence="5 6" id="KW-0378">Hydrolase</keyword>
<dbReference type="InterPro" id="IPR036005">
    <property type="entry name" value="Creatinase/aminopeptidase-like"/>
</dbReference>
<dbReference type="PANTHER" id="PTHR43330">
    <property type="entry name" value="METHIONINE AMINOPEPTIDASE"/>
    <property type="match status" value="1"/>
</dbReference>
<keyword evidence="3 6" id="KW-0645">Protease</keyword>
<evidence type="ECO:0000256" key="4">
    <source>
        <dbReference type="ARBA" id="ARBA00022723"/>
    </source>
</evidence>
<dbReference type="GO" id="GO:0070006">
    <property type="term" value="F:metalloaminopeptidase activity"/>
    <property type="evidence" value="ECO:0007669"/>
    <property type="project" value="UniProtKB-UniRule"/>
</dbReference>
<keyword evidence="2 6" id="KW-0031">Aminopeptidase</keyword>
<comment type="cofactor">
    <cofactor evidence="6">
        <name>Co(2+)</name>
        <dbReference type="ChEBI" id="CHEBI:48828"/>
    </cofactor>
    <cofactor evidence="6">
        <name>Zn(2+)</name>
        <dbReference type="ChEBI" id="CHEBI:29105"/>
    </cofactor>
    <cofactor evidence="6">
        <name>Mn(2+)</name>
        <dbReference type="ChEBI" id="CHEBI:29035"/>
    </cofactor>
    <cofactor evidence="6">
        <name>Fe(2+)</name>
        <dbReference type="ChEBI" id="CHEBI:29033"/>
    </cofactor>
    <text evidence="6">Binds 2 divalent metal cations per subunit. Has a high-affinity and a low affinity metal-binding site. The true nature of the physiological cofactor is under debate. The enzyme is active with cobalt, zinc, manganese or divalent iron ions. Most likely, methionine aminopeptidases function as mononuclear Fe(2+)-metalloproteases under physiological conditions, and the catalytically relevant metal-binding site has been assigned to the histidine-containing high-affinity site.</text>
</comment>
<feature type="binding site" evidence="6">
    <location>
        <position position="206"/>
    </location>
    <ligand>
        <name>a divalent metal cation</name>
        <dbReference type="ChEBI" id="CHEBI:60240"/>
        <label>2</label>
        <note>catalytic</note>
    </ligand>
</feature>
<dbReference type="GO" id="GO:0004239">
    <property type="term" value="F:initiator methionyl aminopeptidase activity"/>
    <property type="evidence" value="ECO:0007669"/>
    <property type="project" value="UniProtKB-UniRule"/>
</dbReference>
<dbReference type="EMBL" id="CP012332">
    <property type="protein sequence ID" value="AKU91567.1"/>
    <property type="molecule type" value="Genomic_DNA"/>
</dbReference>
<dbReference type="InterPro" id="IPR002467">
    <property type="entry name" value="Pept_M24A_MAP1"/>
</dbReference>
<dbReference type="GO" id="GO:0046872">
    <property type="term" value="F:metal ion binding"/>
    <property type="evidence" value="ECO:0007669"/>
    <property type="project" value="UniProtKB-UniRule"/>
</dbReference>
<feature type="binding site" evidence="6">
    <location>
        <position position="173"/>
    </location>
    <ligand>
        <name>a divalent metal cation</name>
        <dbReference type="ChEBI" id="CHEBI:60240"/>
        <label>2</label>
        <note>catalytic</note>
    </ligand>
</feature>
<evidence type="ECO:0000313" key="9">
    <source>
        <dbReference type="EMBL" id="AKU91567.1"/>
    </source>
</evidence>
<reference evidence="9 10" key="1">
    <citation type="submission" date="2015-08" db="EMBL/GenBank/DDBJ databases">
        <authorList>
            <person name="Babu N.S."/>
            <person name="Beckwith C.J."/>
            <person name="Beseler K.G."/>
            <person name="Brison A."/>
            <person name="Carone J.V."/>
            <person name="Caskin T.P."/>
            <person name="Diamond M."/>
            <person name="Durham M.E."/>
            <person name="Foxe J.M."/>
            <person name="Go M."/>
            <person name="Henderson B.A."/>
            <person name="Jones I.B."/>
            <person name="McGettigan J.A."/>
            <person name="Micheletti S.J."/>
            <person name="Nasrallah M.E."/>
            <person name="Ortiz D."/>
            <person name="Piller C.R."/>
            <person name="Privatt S.R."/>
            <person name="Schneider S.L."/>
            <person name="Sharp S."/>
            <person name="Smith T.C."/>
            <person name="Stanton J.D."/>
            <person name="Ullery H.E."/>
            <person name="Wilson R.J."/>
            <person name="Serrano M.G."/>
            <person name="Buck G."/>
            <person name="Lee V."/>
            <person name="Wang Y."/>
            <person name="Carvalho R."/>
            <person name="Voegtly L."/>
            <person name="Shi R."/>
            <person name="Duckworth R."/>
            <person name="Johnson A."/>
            <person name="Loviza R."/>
            <person name="Walstead R."/>
            <person name="Shah Z."/>
            <person name="Kiflezghi M."/>
            <person name="Wade K."/>
            <person name="Ball S.L."/>
            <person name="Bradley K.W."/>
            <person name="Asai D.J."/>
            <person name="Bowman C.A."/>
            <person name="Russell D.A."/>
            <person name="Pope W.H."/>
            <person name="Jacobs-Sera D."/>
            <person name="Hendrix R.W."/>
            <person name="Hatfull G.F."/>
        </authorList>
    </citation>
    <scope>NUCLEOTIDE SEQUENCE [LARGE SCALE GENOMIC DNA]</scope>
    <source>
        <strain evidence="9 10">DSM 27710</strain>
    </source>
</reference>
<evidence type="ECO:0000256" key="5">
    <source>
        <dbReference type="ARBA" id="ARBA00022801"/>
    </source>
</evidence>
<feature type="binding site" evidence="6">
    <location>
        <position position="110"/>
    </location>
    <ligand>
        <name>a divalent metal cation</name>
        <dbReference type="ChEBI" id="CHEBI:60240"/>
        <label>1</label>
    </ligand>
</feature>
<dbReference type="KEGG" id="vin:AKJ08_1954"/>
<dbReference type="PRINTS" id="PR00599">
    <property type="entry name" value="MAPEPTIDASE"/>
</dbReference>
<comment type="similarity">
    <text evidence="6">Belongs to the peptidase M24A family. Methionine aminopeptidase type 1 subfamily.</text>
</comment>
<feature type="binding site" evidence="6">
    <location>
        <position position="180"/>
    </location>
    <ligand>
        <name>substrate</name>
    </ligand>
</feature>
<dbReference type="Pfam" id="PF00557">
    <property type="entry name" value="Peptidase_M24"/>
    <property type="match status" value="1"/>
</dbReference>
<dbReference type="HAMAP" id="MF_01974">
    <property type="entry name" value="MetAP_1"/>
    <property type="match status" value="1"/>
</dbReference>
<comment type="subunit">
    <text evidence="6">Monomer.</text>
</comment>
<feature type="binding site" evidence="6">
    <location>
        <position position="110"/>
    </location>
    <ligand>
        <name>a divalent metal cation</name>
        <dbReference type="ChEBI" id="CHEBI:60240"/>
        <label>2</label>
        <note>catalytic</note>
    </ligand>
</feature>
<dbReference type="STRING" id="1391653.AKJ08_1954"/>
<evidence type="ECO:0000313" key="10">
    <source>
        <dbReference type="Proteomes" id="UP000055590"/>
    </source>
</evidence>
<feature type="binding site" evidence="6">
    <location>
        <position position="99"/>
    </location>
    <ligand>
        <name>a divalent metal cation</name>
        <dbReference type="ChEBI" id="CHEBI:60240"/>
        <label>1</label>
    </ligand>
</feature>
<accession>A0A0K1PDI9</accession>
<feature type="binding site" evidence="6">
    <location>
        <position position="237"/>
    </location>
    <ligand>
        <name>a divalent metal cation</name>
        <dbReference type="ChEBI" id="CHEBI:60240"/>
        <label>1</label>
    </ligand>
</feature>
<dbReference type="EC" id="3.4.11.18" evidence="6 7"/>
<dbReference type="Proteomes" id="UP000055590">
    <property type="component" value="Chromosome"/>
</dbReference>
<proteinExistence type="inferred from homology"/>
<name>A0A0K1PDI9_9BACT</name>
<evidence type="ECO:0000256" key="2">
    <source>
        <dbReference type="ARBA" id="ARBA00022438"/>
    </source>
</evidence>
<dbReference type="Gene3D" id="3.90.230.10">
    <property type="entry name" value="Creatinase/methionine aminopeptidase superfamily"/>
    <property type="match status" value="1"/>
</dbReference>
<protein>
    <recommendedName>
        <fullName evidence="6 7">Methionine aminopeptidase</fullName>
        <shortName evidence="6">MAP</shortName>
        <shortName evidence="6">MetAP</shortName>
        <ecNumber evidence="6 7">3.4.11.18</ecNumber>
    </recommendedName>
    <alternativeName>
        <fullName evidence="6">Peptidase M</fullName>
    </alternativeName>
</protein>
<evidence type="ECO:0000256" key="3">
    <source>
        <dbReference type="ARBA" id="ARBA00022670"/>
    </source>
</evidence>
<feature type="domain" description="Peptidase M24" evidence="8">
    <location>
        <begin position="11"/>
        <end position="244"/>
    </location>
</feature>
<evidence type="ECO:0000256" key="7">
    <source>
        <dbReference type="RuleBase" id="RU003653"/>
    </source>
</evidence>
<evidence type="ECO:0000256" key="6">
    <source>
        <dbReference type="HAMAP-Rule" id="MF_01974"/>
    </source>
</evidence>
<keyword evidence="4 6" id="KW-0479">Metal-binding</keyword>
<dbReference type="CDD" id="cd01086">
    <property type="entry name" value="MetAP1"/>
    <property type="match status" value="1"/>
</dbReference>
<comment type="catalytic activity">
    <reaction evidence="6 7">
        <text>Release of N-terminal amino acids, preferentially methionine, from peptides and arylamides.</text>
        <dbReference type="EC" id="3.4.11.18"/>
    </reaction>
</comment>
<gene>
    <name evidence="6" type="primary">map</name>
    <name evidence="9" type="ORF">AKJ08_1954</name>
</gene>
<dbReference type="AlphaFoldDB" id="A0A0K1PDI9"/>
<dbReference type="InterPro" id="IPR001714">
    <property type="entry name" value="Pept_M24_MAP"/>
</dbReference>
<dbReference type="InterPro" id="IPR000994">
    <property type="entry name" value="Pept_M24"/>
</dbReference>
<keyword evidence="10" id="KW-1185">Reference proteome</keyword>
<dbReference type="PATRIC" id="fig|1391653.3.peg.2045"/>
<sequence length="253" mass="27088">MILKSRGEIDAMREAGRVVGTILAALRDATKPGVSTGELDALAAELIAANKVKSAFKGYAPGGRRPYPGVLCTSINEEIVHGIPSKKRILREGDIIGLDFGVVKDGWFADSAITVPVGTTAEDAARLVETTRRSLELGIEQARVGNRIYDIGAAIQAHAEGFGYGVTRDFVGHGVGRRLHEEPQVPNYGPGGQGIRIKTGMVLAIEPMINAGSWEVEELDDDWTAVTADRRLSAHFEHTIAVTEEGPIILTLP</sequence>
<organism evidence="9 10">
    <name type="scientific">Vulgatibacter incomptus</name>
    <dbReference type="NCBI Taxonomy" id="1391653"/>
    <lineage>
        <taxon>Bacteria</taxon>
        <taxon>Pseudomonadati</taxon>
        <taxon>Myxococcota</taxon>
        <taxon>Myxococcia</taxon>
        <taxon>Myxococcales</taxon>
        <taxon>Cystobacterineae</taxon>
        <taxon>Vulgatibacteraceae</taxon>
        <taxon>Vulgatibacter</taxon>
    </lineage>
</organism>
<feature type="binding site" evidence="6">
    <location>
        <position position="81"/>
    </location>
    <ligand>
        <name>substrate</name>
    </ligand>
</feature>